<evidence type="ECO:0000313" key="2">
    <source>
        <dbReference type="Proteomes" id="UP001187192"/>
    </source>
</evidence>
<dbReference type="Proteomes" id="UP001187192">
    <property type="component" value="Unassembled WGS sequence"/>
</dbReference>
<reference evidence="1" key="1">
    <citation type="submission" date="2023-07" db="EMBL/GenBank/DDBJ databases">
        <title>draft genome sequence of fig (Ficus carica).</title>
        <authorList>
            <person name="Takahashi T."/>
            <person name="Nishimura K."/>
        </authorList>
    </citation>
    <scope>NUCLEOTIDE SEQUENCE</scope>
</reference>
<comment type="caution">
    <text evidence="1">The sequence shown here is derived from an EMBL/GenBank/DDBJ whole genome shotgun (WGS) entry which is preliminary data.</text>
</comment>
<protein>
    <submittedName>
        <fullName evidence="1">Uncharacterized protein</fullName>
    </submittedName>
</protein>
<accession>A0AA88IWV3</accession>
<proteinExistence type="predicted"/>
<dbReference type="AlphaFoldDB" id="A0AA88IWV3"/>
<keyword evidence="2" id="KW-1185">Reference proteome</keyword>
<sequence length="46" mass="5129">MWRAPRLATWTTCTASPQTGQEHMHVGLADQPLVPLNEPSQSWLNA</sequence>
<organism evidence="1 2">
    <name type="scientific">Ficus carica</name>
    <name type="common">Common fig</name>
    <dbReference type="NCBI Taxonomy" id="3494"/>
    <lineage>
        <taxon>Eukaryota</taxon>
        <taxon>Viridiplantae</taxon>
        <taxon>Streptophyta</taxon>
        <taxon>Embryophyta</taxon>
        <taxon>Tracheophyta</taxon>
        <taxon>Spermatophyta</taxon>
        <taxon>Magnoliopsida</taxon>
        <taxon>eudicotyledons</taxon>
        <taxon>Gunneridae</taxon>
        <taxon>Pentapetalae</taxon>
        <taxon>rosids</taxon>
        <taxon>fabids</taxon>
        <taxon>Rosales</taxon>
        <taxon>Moraceae</taxon>
        <taxon>Ficeae</taxon>
        <taxon>Ficus</taxon>
    </lineage>
</organism>
<name>A0AA88IWV3_FICCA</name>
<evidence type="ECO:0000313" key="1">
    <source>
        <dbReference type="EMBL" id="GMN59568.1"/>
    </source>
</evidence>
<gene>
    <name evidence="1" type="ORF">TIFTF001_028665</name>
</gene>
<dbReference type="EMBL" id="BTGU01000088">
    <property type="protein sequence ID" value="GMN59568.1"/>
    <property type="molecule type" value="Genomic_DNA"/>
</dbReference>